<dbReference type="RefSeq" id="WP_182547689.1">
    <property type="nucleotide sequence ID" value="NZ_JACGXN010000001.1"/>
</dbReference>
<evidence type="ECO:0000256" key="5">
    <source>
        <dbReference type="SAM" id="Phobius"/>
    </source>
</evidence>
<comment type="subcellular location">
    <subcellularLocation>
        <location evidence="1">Membrane</location>
        <topology evidence="1">Multi-pass membrane protein</topology>
    </subcellularLocation>
</comment>
<dbReference type="GO" id="GO:0016020">
    <property type="term" value="C:membrane"/>
    <property type="evidence" value="ECO:0007669"/>
    <property type="project" value="UniProtKB-SubCell"/>
</dbReference>
<feature type="transmembrane region" description="Helical" evidence="5">
    <location>
        <begin position="166"/>
        <end position="188"/>
    </location>
</feature>
<keyword evidence="4 5" id="KW-0472">Membrane</keyword>
<comment type="caution">
    <text evidence="7">The sequence shown here is derived from an EMBL/GenBank/DDBJ whole genome shotgun (WGS) entry which is preliminary data.</text>
</comment>
<evidence type="ECO:0000259" key="6">
    <source>
        <dbReference type="Pfam" id="PF07298"/>
    </source>
</evidence>
<keyword evidence="8" id="KW-1185">Reference proteome</keyword>
<keyword evidence="2 5" id="KW-0812">Transmembrane</keyword>
<keyword evidence="3 5" id="KW-1133">Transmembrane helix</keyword>
<proteinExistence type="predicted"/>
<dbReference type="Proteomes" id="UP000549052">
    <property type="component" value="Unassembled WGS sequence"/>
</dbReference>
<evidence type="ECO:0000256" key="4">
    <source>
        <dbReference type="ARBA" id="ARBA00023136"/>
    </source>
</evidence>
<dbReference type="EMBL" id="JACGXN010000001">
    <property type="protein sequence ID" value="MBA8876961.1"/>
    <property type="molecule type" value="Genomic_DNA"/>
</dbReference>
<evidence type="ECO:0000256" key="2">
    <source>
        <dbReference type="ARBA" id="ARBA00022692"/>
    </source>
</evidence>
<evidence type="ECO:0000256" key="1">
    <source>
        <dbReference type="ARBA" id="ARBA00004141"/>
    </source>
</evidence>
<feature type="transmembrane region" description="Helical" evidence="5">
    <location>
        <begin position="40"/>
        <end position="59"/>
    </location>
</feature>
<evidence type="ECO:0000313" key="7">
    <source>
        <dbReference type="EMBL" id="MBA8876961.1"/>
    </source>
</evidence>
<organism evidence="7 8">
    <name type="scientific">Phyllobacterium myrsinacearum</name>
    <dbReference type="NCBI Taxonomy" id="28101"/>
    <lineage>
        <taxon>Bacteria</taxon>
        <taxon>Pseudomonadati</taxon>
        <taxon>Pseudomonadota</taxon>
        <taxon>Alphaproteobacteria</taxon>
        <taxon>Hyphomicrobiales</taxon>
        <taxon>Phyllobacteriaceae</taxon>
        <taxon>Phyllobacterium</taxon>
    </lineage>
</organism>
<gene>
    <name evidence="7" type="ORF">FHW16_000643</name>
</gene>
<reference evidence="7 8" key="1">
    <citation type="submission" date="2020-07" db="EMBL/GenBank/DDBJ databases">
        <title>Genomic Encyclopedia of Type Strains, Phase IV (KMG-V): Genome sequencing to study the core and pangenomes of soil and plant-associated prokaryotes.</title>
        <authorList>
            <person name="Whitman W."/>
        </authorList>
    </citation>
    <scope>NUCLEOTIDE SEQUENCE [LARGE SCALE GENOMIC DNA]</scope>
    <source>
        <strain evidence="7 8">AN3</strain>
    </source>
</reference>
<dbReference type="AlphaFoldDB" id="A0A839EAQ5"/>
<feature type="transmembrane region" description="Helical" evidence="5">
    <location>
        <begin position="71"/>
        <end position="92"/>
    </location>
</feature>
<sequence>MLVLILGIVVFLGIHSVRIVAPRWRLAKIASWGEGKWKGFYSLISFVGLALIIWGYVLARPYALFIYEPPVWMKHITLLLMLFSFISLMIANFKPGKLKPVLKHPMLIAVKIWALAHLLANGDLASLILFLSFLAWAVVDRIAIKRQERAGLAQTVIVPGPVSNDIMAIVAGVVLYVLFVWKLHAWLIGVSPI</sequence>
<evidence type="ECO:0000256" key="3">
    <source>
        <dbReference type="ARBA" id="ARBA00022989"/>
    </source>
</evidence>
<protein>
    <submittedName>
        <fullName evidence="7">Putative membrane protein</fullName>
    </submittedName>
</protein>
<name>A0A839EAQ5_9HYPH</name>
<accession>A0A839EAQ5</accession>
<feature type="domain" description="NnrU" evidence="6">
    <location>
        <begin position="3"/>
        <end position="192"/>
    </location>
</feature>
<evidence type="ECO:0000313" key="8">
    <source>
        <dbReference type="Proteomes" id="UP000549052"/>
    </source>
</evidence>
<dbReference type="Pfam" id="PF07298">
    <property type="entry name" value="NnrU"/>
    <property type="match status" value="1"/>
</dbReference>
<feature type="transmembrane region" description="Helical" evidence="5">
    <location>
        <begin position="112"/>
        <end position="139"/>
    </location>
</feature>
<dbReference type="InterPro" id="IPR009915">
    <property type="entry name" value="NnrU_dom"/>
</dbReference>